<gene>
    <name evidence="1" type="ORF">E1B28_007042</name>
</gene>
<dbReference type="OrthoDB" id="3243178at2759"/>
<dbReference type="KEGG" id="more:E1B28_007042"/>
<dbReference type="EMBL" id="CM032184">
    <property type="protein sequence ID" value="KAG7093360.1"/>
    <property type="molecule type" value="Genomic_DNA"/>
</dbReference>
<accession>A0A9P7S138</accession>
<evidence type="ECO:0000313" key="1">
    <source>
        <dbReference type="EMBL" id="KAG7093360.1"/>
    </source>
</evidence>
<dbReference type="GeneID" id="66076118"/>
<name>A0A9P7S138_9AGAR</name>
<reference evidence="1" key="1">
    <citation type="journal article" date="2021" name="Genome Biol. Evol.">
        <title>The assembled and annotated genome of the fairy-ring fungus Marasmius oreades.</title>
        <authorList>
            <person name="Hiltunen M."/>
            <person name="Ament-Velasquez S.L."/>
            <person name="Johannesson H."/>
        </authorList>
    </citation>
    <scope>NUCLEOTIDE SEQUENCE</scope>
    <source>
        <strain evidence="1">03SP1</strain>
    </source>
</reference>
<sequence length="404" mass="46905">MGVFDTYCCFCAGPLENGRQSWIYFLQEGVKEWPPKDGEWHNPPDYPVPQKPIEEIVTIDEEDGKTWNDWVVVSPVWAKQDWVSPPCCGDSYGSVEINGDTDWNANDERFLRIHRICLSFLCRRLSISPQALWESLYIPGADYLKYGESGDGLLYCVKYHDMEDRNRQNFGYAVERQTPQKYDPENVDRWYDPETMNDTAWILSRPSVLPLPKALEVSPVIQPPASEARRVFDVPELLDAILTEVISIPEDVIVNELKDGGSVFDYPSVLEATRSLLSLAQVDRWFYRAIVRDRQGLFLRLASSFGWMLPCIPADWSNWPNELTPLSLTLTQSVDWRYYLLTCLRKEDLHVRNRFRFHRMTVQFARGRAKKNSDGETIWRWNVGQLGFTSSSERPEPKTWEEPC</sequence>
<protein>
    <submittedName>
        <fullName evidence="1">Uncharacterized protein</fullName>
    </submittedName>
</protein>
<dbReference type="Proteomes" id="UP001049176">
    <property type="component" value="Chromosome 4"/>
</dbReference>
<dbReference type="RefSeq" id="XP_043009830.1">
    <property type="nucleotide sequence ID" value="XM_043151750.1"/>
</dbReference>
<organism evidence="1 2">
    <name type="scientific">Marasmius oreades</name>
    <name type="common">fairy-ring Marasmius</name>
    <dbReference type="NCBI Taxonomy" id="181124"/>
    <lineage>
        <taxon>Eukaryota</taxon>
        <taxon>Fungi</taxon>
        <taxon>Dikarya</taxon>
        <taxon>Basidiomycota</taxon>
        <taxon>Agaricomycotina</taxon>
        <taxon>Agaricomycetes</taxon>
        <taxon>Agaricomycetidae</taxon>
        <taxon>Agaricales</taxon>
        <taxon>Marasmiineae</taxon>
        <taxon>Marasmiaceae</taxon>
        <taxon>Marasmius</taxon>
    </lineage>
</organism>
<evidence type="ECO:0000313" key="2">
    <source>
        <dbReference type="Proteomes" id="UP001049176"/>
    </source>
</evidence>
<comment type="caution">
    <text evidence="1">The sequence shown here is derived from an EMBL/GenBank/DDBJ whole genome shotgun (WGS) entry which is preliminary data.</text>
</comment>
<keyword evidence="2" id="KW-1185">Reference proteome</keyword>
<proteinExistence type="predicted"/>
<dbReference type="AlphaFoldDB" id="A0A9P7S138"/>